<feature type="transmembrane region" description="Helical" evidence="4">
    <location>
        <begin position="307"/>
        <end position="333"/>
    </location>
</feature>
<dbReference type="InterPro" id="IPR051826">
    <property type="entry name" value="E3_ubiquitin-ligase_domain"/>
</dbReference>
<reference evidence="6 7" key="1">
    <citation type="submission" date="2024-11" db="EMBL/GenBank/DDBJ databases">
        <title>Adaptive evolution of stress response genes in parasites aligns with host niche diversity.</title>
        <authorList>
            <person name="Hahn C."/>
            <person name="Resl P."/>
        </authorList>
    </citation>
    <scope>NUCLEOTIDE SEQUENCE [LARGE SCALE GENOMIC DNA]</scope>
    <source>
        <strain evidence="6">EGGRZ-B1_66</strain>
        <tissue evidence="6">Body</tissue>
    </source>
</reference>
<keyword evidence="1 3" id="KW-0479">Metal-binding</keyword>
<evidence type="ECO:0000256" key="4">
    <source>
        <dbReference type="SAM" id="Phobius"/>
    </source>
</evidence>
<keyword evidence="2" id="KW-0862">Zinc</keyword>
<organism evidence="6 7">
    <name type="scientific">Cichlidogyrus casuarinus</name>
    <dbReference type="NCBI Taxonomy" id="1844966"/>
    <lineage>
        <taxon>Eukaryota</taxon>
        <taxon>Metazoa</taxon>
        <taxon>Spiralia</taxon>
        <taxon>Lophotrochozoa</taxon>
        <taxon>Platyhelminthes</taxon>
        <taxon>Monogenea</taxon>
        <taxon>Monopisthocotylea</taxon>
        <taxon>Dactylogyridea</taxon>
        <taxon>Ancyrocephalidae</taxon>
        <taxon>Cichlidogyrus</taxon>
    </lineage>
</organism>
<dbReference type="InterPro" id="IPR001841">
    <property type="entry name" value="Znf_RING"/>
</dbReference>
<dbReference type="AlphaFoldDB" id="A0ABD2QNB5"/>
<dbReference type="SUPFAM" id="SSF57850">
    <property type="entry name" value="RING/U-box"/>
    <property type="match status" value="1"/>
</dbReference>
<dbReference type="PROSITE" id="PS50089">
    <property type="entry name" value="ZF_RING_2"/>
    <property type="match status" value="1"/>
</dbReference>
<evidence type="ECO:0000256" key="2">
    <source>
        <dbReference type="ARBA" id="ARBA00022833"/>
    </source>
</evidence>
<feature type="transmembrane region" description="Helical" evidence="4">
    <location>
        <begin position="73"/>
        <end position="92"/>
    </location>
</feature>
<keyword evidence="4" id="KW-0812">Transmembrane</keyword>
<keyword evidence="1 3" id="KW-0863">Zinc-finger</keyword>
<keyword evidence="7" id="KW-1185">Reference proteome</keyword>
<dbReference type="SMART" id="SM00184">
    <property type="entry name" value="RING"/>
    <property type="match status" value="1"/>
</dbReference>
<comment type="caution">
    <text evidence="6">The sequence shown here is derived from an EMBL/GenBank/DDBJ whole genome shotgun (WGS) entry which is preliminary data.</text>
</comment>
<name>A0ABD2QNB5_9PLAT</name>
<proteinExistence type="predicted"/>
<evidence type="ECO:0000313" key="6">
    <source>
        <dbReference type="EMBL" id="KAL3320632.1"/>
    </source>
</evidence>
<evidence type="ECO:0000313" key="7">
    <source>
        <dbReference type="Proteomes" id="UP001626550"/>
    </source>
</evidence>
<evidence type="ECO:0000256" key="1">
    <source>
        <dbReference type="ARBA" id="ARBA00022771"/>
    </source>
</evidence>
<dbReference type="Proteomes" id="UP001626550">
    <property type="component" value="Unassembled WGS sequence"/>
</dbReference>
<feature type="transmembrane region" description="Helical" evidence="4">
    <location>
        <begin position="134"/>
        <end position="154"/>
    </location>
</feature>
<keyword evidence="4" id="KW-1133">Transmembrane helix</keyword>
<feature type="transmembrane region" description="Helical" evidence="4">
    <location>
        <begin position="418"/>
        <end position="442"/>
    </location>
</feature>
<evidence type="ECO:0000259" key="5">
    <source>
        <dbReference type="PROSITE" id="PS50089"/>
    </source>
</evidence>
<dbReference type="PANTHER" id="PTHR22765">
    <property type="entry name" value="RING FINGER AND PROTEASE ASSOCIATED DOMAIN-CONTAINING"/>
    <property type="match status" value="1"/>
</dbReference>
<dbReference type="EMBL" id="JBJKFK010000039">
    <property type="protein sequence ID" value="KAL3320632.1"/>
    <property type="molecule type" value="Genomic_DNA"/>
</dbReference>
<dbReference type="InterPro" id="IPR013083">
    <property type="entry name" value="Znf_RING/FYVE/PHD"/>
</dbReference>
<dbReference type="GO" id="GO:0008270">
    <property type="term" value="F:zinc ion binding"/>
    <property type="evidence" value="ECO:0007669"/>
    <property type="project" value="UniProtKB-KW"/>
</dbReference>
<feature type="transmembrane region" description="Helical" evidence="4">
    <location>
        <begin position="12"/>
        <end position="35"/>
    </location>
</feature>
<keyword evidence="4" id="KW-0472">Membrane</keyword>
<dbReference type="Gene3D" id="3.30.40.10">
    <property type="entry name" value="Zinc/RING finger domain, C3HC4 (zinc finger)"/>
    <property type="match status" value="1"/>
</dbReference>
<evidence type="ECO:0000256" key="3">
    <source>
        <dbReference type="PROSITE-ProRule" id="PRU00175"/>
    </source>
</evidence>
<dbReference type="PANTHER" id="PTHR22765:SF434">
    <property type="entry name" value="GB|AAD18119.1-RELATED"/>
    <property type="match status" value="1"/>
</dbReference>
<protein>
    <recommendedName>
        <fullName evidence="5">RING-type domain-containing protein</fullName>
    </recommendedName>
</protein>
<feature type="transmembrane region" description="Helical" evidence="4">
    <location>
        <begin position="161"/>
        <end position="183"/>
    </location>
</feature>
<feature type="transmembrane region" description="Helical" evidence="4">
    <location>
        <begin position="47"/>
        <end position="67"/>
    </location>
</feature>
<dbReference type="Pfam" id="PF13639">
    <property type="entry name" value="zf-RING_2"/>
    <property type="match status" value="1"/>
</dbReference>
<accession>A0ABD2QNB5</accession>
<gene>
    <name evidence="6" type="ORF">Ciccas_000669</name>
</gene>
<sequence length="662" mass="75687">MNNYELHPQWRAYLKIAPGTSLLILQFLYVAYFVYASILILNHHFALSLKISLLAPLIASFILPTAFSTEHTLLQLADLFGSLGFLLLNVIFVYKTKQSGRKHFLVCMLSDLYSMINELGLLEFLLVVWKRYHLTTQIICYWMVNLATAFAITYPSSYFDFIYCISTTSFSSLCNIIGLTLFLNRSFHRLLTYLNHWALSLHPRLTEAPADITNDSTGLYYDSSTSKNAPFFFGWFEFAVAMSLSSSFHQSPNKNLRISHLYTVVLTAFSAFLELGSETFEGRLQNSTQREPLSQQMLTYFWQIIQLYWNFLLYGLLLLFLLPLGLGIALIRLFHLDYLSSSTDISHFIVLVLIVSLFLIAAKTAFHIVPKIFVHASGGELAELDLDFCVRAYRNSWGPVMTTNFIAKNRSLLLFSTAFLYVFLEIMVHTFLFVSLVIGQYLDSEVEVDHETHKSTSVSKLVNIEPIDFVFLPLYAHLKIWVGIERLCTLWRDFSAARTRFAALQPLCPKELDIIFEAGCDEGSLCAICYSSYLATSDYTFNKSSTIIYTKGSSMKLEKCLKNLVDETIRKTPCQHIFHANCIRRWLYFKPCCPLCIQPIGVVAPPPSNANDLAAVLARSSQERFYTTTNRNTRVHIRGRELRVRKFSSLSDHKLQLFCCCA</sequence>
<feature type="domain" description="RING-type" evidence="5">
    <location>
        <begin position="560"/>
        <end position="596"/>
    </location>
</feature>
<feature type="transmembrane region" description="Helical" evidence="4">
    <location>
        <begin position="345"/>
        <end position="362"/>
    </location>
</feature>